<gene>
    <name evidence="1" type="ORF">DCAF_LOCUS646</name>
</gene>
<dbReference type="AlphaFoldDB" id="A0AAV1QSQ7"/>
<organism evidence="1 2">
    <name type="scientific">Dovyalis caffra</name>
    <dbReference type="NCBI Taxonomy" id="77055"/>
    <lineage>
        <taxon>Eukaryota</taxon>
        <taxon>Viridiplantae</taxon>
        <taxon>Streptophyta</taxon>
        <taxon>Embryophyta</taxon>
        <taxon>Tracheophyta</taxon>
        <taxon>Spermatophyta</taxon>
        <taxon>Magnoliopsida</taxon>
        <taxon>eudicotyledons</taxon>
        <taxon>Gunneridae</taxon>
        <taxon>Pentapetalae</taxon>
        <taxon>rosids</taxon>
        <taxon>fabids</taxon>
        <taxon>Malpighiales</taxon>
        <taxon>Salicaceae</taxon>
        <taxon>Flacourtieae</taxon>
        <taxon>Dovyalis</taxon>
    </lineage>
</organism>
<evidence type="ECO:0008006" key="3">
    <source>
        <dbReference type="Google" id="ProtNLM"/>
    </source>
</evidence>
<accession>A0AAV1QSQ7</accession>
<protein>
    <recommendedName>
        <fullName evidence="3">Transmembrane protein</fullName>
    </recommendedName>
</protein>
<dbReference type="EMBL" id="CAWUPB010000058">
    <property type="protein sequence ID" value="CAK7323031.1"/>
    <property type="molecule type" value="Genomic_DNA"/>
</dbReference>
<sequence length="95" mass="10631">MGWRWGHGRGLRMEMSWVGRGGRARGRWFGLRVLFGVSEGVMGYGFWVGGVGYVLNLWVGIVACCGDGRGCFYSVWDVSRADFTRCLGDPFDEAR</sequence>
<name>A0AAV1QSQ7_9ROSI</name>
<comment type="caution">
    <text evidence="1">The sequence shown here is derived from an EMBL/GenBank/DDBJ whole genome shotgun (WGS) entry which is preliminary data.</text>
</comment>
<evidence type="ECO:0000313" key="2">
    <source>
        <dbReference type="Proteomes" id="UP001314170"/>
    </source>
</evidence>
<proteinExistence type="predicted"/>
<evidence type="ECO:0000313" key="1">
    <source>
        <dbReference type="EMBL" id="CAK7323031.1"/>
    </source>
</evidence>
<dbReference type="Proteomes" id="UP001314170">
    <property type="component" value="Unassembled WGS sequence"/>
</dbReference>
<reference evidence="1 2" key="1">
    <citation type="submission" date="2024-01" db="EMBL/GenBank/DDBJ databases">
        <authorList>
            <person name="Waweru B."/>
        </authorList>
    </citation>
    <scope>NUCLEOTIDE SEQUENCE [LARGE SCALE GENOMIC DNA]</scope>
</reference>
<keyword evidence="2" id="KW-1185">Reference proteome</keyword>